<dbReference type="InterPro" id="IPR001509">
    <property type="entry name" value="Epimerase_deHydtase"/>
</dbReference>
<organism evidence="6">
    <name type="scientific">marine metagenome</name>
    <dbReference type="NCBI Taxonomy" id="408172"/>
    <lineage>
        <taxon>unclassified sequences</taxon>
        <taxon>metagenomes</taxon>
        <taxon>ecological metagenomes</taxon>
    </lineage>
</organism>
<dbReference type="SUPFAM" id="SSF51735">
    <property type="entry name" value="NAD(P)-binding Rossmann-fold domains"/>
    <property type="match status" value="1"/>
</dbReference>
<evidence type="ECO:0000259" key="5">
    <source>
        <dbReference type="Pfam" id="PF01370"/>
    </source>
</evidence>
<dbReference type="Gene3D" id="3.90.25.10">
    <property type="entry name" value="UDP-galactose 4-epimerase, domain 1"/>
    <property type="match status" value="1"/>
</dbReference>
<dbReference type="Pfam" id="PF01370">
    <property type="entry name" value="Epimerase"/>
    <property type="match status" value="1"/>
</dbReference>
<sequence length="307" mass="34673">MNWNEKIVLVTGSKGFLGSFLVKELEKLCPKKIITPSSKELDLRENSNCKKIVQDVDIVFHLAGSGGGIGFMRENPADVFYDNILMSTQLIHEAKEAKVEKFIALGTVCSYPKFASIPFSEEEIWDGYPEETNAAYGLSKKMMLVQSQAYRQQFGFKCISLITTNLYGPRDDFDPLTSHVIPGIISKIHDAKKNNTNSITLWGDGTPTRDFLYVEDAVRGIVLAAEKYDDFLPINLGTEEEISIKQLAKLISELMKFDGKITWDTSKPNGQPRRCVSNKKAREKLNFKPEISLTEGLRRTIEWYNAQ</sequence>
<evidence type="ECO:0000313" key="6">
    <source>
        <dbReference type="EMBL" id="SVB89656.1"/>
    </source>
</evidence>
<dbReference type="PANTHER" id="PTHR43238">
    <property type="entry name" value="GDP-L-FUCOSE SYNTHASE"/>
    <property type="match status" value="1"/>
</dbReference>
<evidence type="ECO:0000256" key="4">
    <source>
        <dbReference type="ARBA" id="ARBA00023235"/>
    </source>
</evidence>
<dbReference type="GO" id="GO:0016853">
    <property type="term" value="F:isomerase activity"/>
    <property type="evidence" value="ECO:0007669"/>
    <property type="project" value="UniProtKB-KW"/>
</dbReference>
<protein>
    <recommendedName>
        <fullName evidence="5">NAD-dependent epimerase/dehydratase domain-containing protein</fullName>
    </recommendedName>
</protein>
<feature type="domain" description="NAD-dependent epimerase/dehydratase" evidence="5">
    <location>
        <begin position="8"/>
        <end position="231"/>
    </location>
</feature>
<dbReference type="PANTHER" id="PTHR43238:SF1">
    <property type="entry name" value="GDP-L-FUCOSE SYNTHASE"/>
    <property type="match status" value="1"/>
</dbReference>
<keyword evidence="3" id="KW-0560">Oxidoreductase</keyword>
<dbReference type="Gene3D" id="3.40.50.720">
    <property type="entry name" value="NAD(P)-binding Rossmann-like Domain"/>
    <property type="match status" value="1"/>
</dbReference>
<dbReference type="AlphaFoldDB" id="A0A382HQQ4"/>
<name>A0A382HQQ4_9ZZZZ</name>
<dbReference type="CDD" id="cd05239">
    <property type="entry name" value="GDP_FS_SDR_e"/>
    <property type="match status" value="1"/>
</dbReference>
<evidence type="ECO:0000256" key="1">
    <source>
        <dbReference type="ARBA" id="ARBA00005959"/>
    </source>
</evidence>
<dbReference type="InterPro" id="IPR028614">
    <property type="entry name" value="GDP_fucose/colitose_synth"/>
</dbReference>
<proteinExistence type="inferred from homology"/>
<dbReference type="InterPro" id="IPR036291">
    <property type="entry name" value="NAD(P)-bd_dom_sf"/>
</dbReference>
<accession>A0A382HQQ4</accession>
<evidence type="ECO:0000256" key="3">
    <source>
        <dbReference type="ARBA" id="ARBA00023002"/>
    </source>
</evidence>
<keyword evidence="2" id="KW-0521">NADP</keyword>
<dbReference type="GO" id="GO:0050577">
    <property type="term" value="F:GDP-L-fucose synthase activity"/>
    <property type="evidence" value="ECO:0007669"/>
    <property type="project" value="TreeGrafter"/>
</dbReference>
<gene>
    <name evidence="6" type="ORF">METZ01_LOCUS242510</name>
</gene>
<keyword evidence="4" id="KW-0413">Isomerase</keyword>
<dbReference type="EMBL" id="UINC01062748">
    <property type="protein sequence ID" value="SVB89656.1"/>
    <property type="molecule type" value="Genomic_DNA"/>
</dbReference>
<reference evidence="6" key="1">
    <citation type="submission" date="2018-05" db="EMBL/GenBank/DDBJ databases">
        <authorList>
            <person name="Lanie J.A."/>
            <person name="Ng W.-L."/>
            <person name="Kazmierczak K.M."/>
            <person name="Andrzejewski T.M."/>
            <person name="Davidsen T.M."/>
            <person name="Wayne K.J."/>
            <person name="Tettelin H."/>
            <person name="Glass J.I."/>
            <person name="Rusch D."/>
            <person name="Podicherti R."/>
            <person name="Tsui H.-C.T."/>
            <person name="Winkler M.E."/>
        </authorList>
    </citation>
    <scope>NUCLEOTIDE SEQUENCE</scope>
</reference>
<dbReference type="HAMAP" id="MF_00956">
    <property type="entry name" value="GDP_fucose_synth"/>
    <property type="match status" value="1"/>
</dbReference>
<comment type="similarity">
    <text evidence="1">Belongs to the NAD(P)-dependent epimerase/dehydratase family. Fucose synthase subfamily.</text>
</comment>
<evidence type="ECO:0000256" key="2">
    <source>
        <dbReference type="ARBA" id="ARBA00022857"/>
    </source>
</evidence>